<reference evidence="1 2" key="1">
    <citation type="journal article" date="2012" name="J. Bacteriol.">
        <title>Complete Genome Sequence of the Thermophilic, Piezophilic, Heterotrophic Bacterium Marinitoga piezophila KA3.</title>
        <authorList>
            <person name="Lucas S."/>
            <person name="Han J."/>
            <person name="Lapidus A."/>
            <person name="Cheng J.F."/>
            <person name="Goodwin L.A."/>
            <person name="Pitluck S."/>
            <person name="Peters L."/>
            <person name="Mikhailova N."/>
            <person name="Teshima H."/>
            <person name="Detter J.C."/>
            <person name="Han C."/>
            <person name="Tapia R."/>
            <person name="Land M."/>
            <person name="Hauser L."/>
            <person name="Kyrpides N.C."/>
            <person name="Ivanova N."/>
            <person name="Pagani I."/>
            <person name="Vannier P."/>
            <person name="Oger P."/>
            <person name="Bartlett D.H."/>
            <person name="Noll K.M."/>
            <person name="Woyke T."/>
            <person name="Jebbar M."/>
        </authorList>
    </citation>
    <scope>NUCLEOTIDE SEQUENCE [LARGE SCALE GENOMIC DNA]</scope>
    <source>
        <strain evidence="2">DSM 14283 / JCM 11233 / KA3</strain>
    </source>
</reference>
<dbReference type="KEGG" id="mpz:Marpi_1289"/>
<accession>H2J301</accession>
<name>H2J301_MARPK</name>
<evidence type="ECO:0000313" key="2">
    <source>
        <dbReference type="Proteomes" id="UP000007161"/>
    </source>
</evidence>
<evidence type="ECO:0000313" key="1">
    <source>
        <dbReference type="EMBL" id="AEX85692.1"/>
    </source>
</evidence>
<dbReference type="EMBL" id="CP003257">
    <property type="protein sequence ID" value="AEX85692.1"/>
    <property type="molecule type" value="Genomic_DNA"/>
</dbReference>
<reference evidence="2" key="2">
    <citation type="submission" date="2012-01" db="EMBL/GenBank/DDBJ databases">
        <title>Complete sequence of chromosome of Marinitoga piezophila KA3.</title>
        <authorList>
            <person name="Lucas S."/>
            <person name="Han J."/>
            <person name="Lapidus A."/>
            <person name="Cheng J.-F."/>
            <person name="Goodwin L."/>
            <person name="Pitluck S."/>
            <person name="Peters L."/>
            <person name="Mikhailova N."/>
            <person name="Teshima H."/>
            <person name="Detter J.C."/>
            <person name="Han C."/>
            <person name="Tapia R."/>
            <person name="Land M."/>
            <person name="Hauser L."/>
            <person name="Kyrpides N."/>
            <person name="Ivanova N."/>
            <person name="Pagani I."/>
            <person name="Jebbar M."/>
            <person name="Vannier P."/>
            <person name="Oger P."/>
            <person name="Cario A."/>
            <person name="Bartlett D."/>
            <person name="Noll K.M."/>
            <person name="Woyke T."/>
        </authorList>
    </citation>
    <scope>NUCLEOTIDE SEQUENCE [LARGE SCALE GENOMIC DNA]</scope>
    <source>
        <strain evidence="2">DSM 14283 / JCM 11233 / KA3</strain>
    </source>
</reference>
<organism evidence="1 2">
    <name type="scientific">Marinitoga piezophila (strain DSM 14283 / JCM 11233 / KA3)</name>
    <dbReference type="NCBI Taxonomy" id="443254"/>
    <lineage>
        <taxon>Bacteria</taxon>
        <taxon>Thermotogati</taxon>
        <taxon>Thermotogota</taxon>
        <taxon>Thermotogae</taxon>
        <taxon>Petrotogales</taxon>
        <taxon>Petrotogaceae</taxon>
        <taxon>Marinitoga</taxon>
    </lineage>
</organism>
<sequence>MKKIMLLIPILLVLLIIIDISIIKNSSKTTIEVKTKKTQESSIIKDIMNSKNYSQIYTKQNTWHKFLENNNNLIIKDIFKYKEYVYITAESKEIKKKIHIYKIDKYGNIKKHIEITESIYTEINSFILADSIFILSGYKNFKPYILEVDINGNILRSKTLNFSGKIKKIKIDNFDSIYIVGYKIDNNKKIGFMYEINPSLELLNEFNITWYNDEILEDIETDKNYIYLLGNTNSTANNNWDIFIIKLNKLNYSDYSIKKFGSENLEDYAYSFTKDNKYFYIAGYSSPLENYPWKTLIIKTDNNLQKIWRTDYLMKKSSRGLSITQTLDKIAVTGYALEKNNDFDGYSLFIEKQTGIVLFENYYGTLLDERLTKVYNYNDGLIFSGYQKNGEIIKGLIIYTDINGKSNFIK</sequence>
<dbReference type="PANTHER" id="PTHR42754:SF1">
    <property type="entry name" value="LIPOPROTEIN"/>
    <property type="match status" value="1"/>
</dbReference>
<proteinExistence type="predicted"/>
<dbReference type="OrthoDB" id="43759at2"/>
<dbReference type="PANTHER" id="PTHR42754">
    <property type="entry name" value="ENDOGLUCANASE"/>
    <property type="match status" value="1"/>
</dbReference>
<protein>
    <submittedName>
        <fullName evidence="1">Uncharacterized protein</fullName>
    </submittedName>
</protein>
<dbReference type="HOGENOM" id="CLU_670500_0_0_0"/>
<dbReference type="eggNOG" id="ENOG502ZJS6">
    <property type="taxonomic scope" value="Bacteria"/>
</dbReference>
<gene>
    <name evidence="1" type="ordered locus">Marpi_1289</name>
</gene>
<dbReference type="RefSeq" id="WP_014296763.1">
    <property type="nucleotide sequence ID" value="NC_016751.1"/>
</dbReference>
<dbReference type="AlphaFoldDB" id="H2J301"/>
<keyword evidence="2" id="KW-1185">Reference proteome</keyword>
<dbReference type="Proteomes" id="UP000007161">
    <property type="component" value="Chromosome"/>
</dbReference>